<keyword evidence="8 11" id="KW-0350">Heme biosynthesis</keyword>
<comment type="caution">
    <text evidence="11">Lacks conserved residue(s) required for the propagation of feature annotation.</text>
</comment>
<accession>A0A2G1WMV6</accession>
<feature type="transmembrane region" description="Helical" evidence="11">
    <location>
        <begin position="270"/>
        <end position="289"/>
    </location>
</feature>
<keyword evidence="11" id="KW-1003">Cell membrane</keyword>
<keyword evidence="9 11" id="KW-0472">Membrane</keyword>
<dbReference type="EC" id="2.5.1.141" evidence="11"/>
<name>A0A2G1WMV6_9EURY</name>
<dbReference type="GO" id="GO:0048034">
    <property type="term" value="P:heme O biosynthetic process"/>
    <property type="evidence" value="ECO:0007669"/>
    <property type="project" value="UniProtKB-UniRule"/>
</dbReference>
<evidence type="ECO:0000256" key="4">
    <source>
        <dbReference type="ARBA" id="ARBA00010223"/>
    </source>
</evidence>
<dbReference type="InterPro" id="IPR006369">
    <property type="entry name" value="Protohaem_IX_farnesylTrfase"/>
</dbReference>
<keyword evidence="6 11" id="KW-0812">Transmembrane</keyword>
<keyword evidence="14" id="KW-1185">Reference proteome</keyword>
<dbReference type="GO" id="GO:0005886">
    <property type="term" value="C:plasma membrane"/>
    <property type="evidence" value="ECO:0007669"/>
    <property type="project" value="UniProtKB-SubCell"/>
</dbReference>
<comment type="caution">
    <text evidence="13">The sequence shown here is derived from an EMBL/GenBank/DDBJ whole genome shotgun (WGS) entry which is preliminary data.</text>
</comment>
<feature type="transmembrane region" description="Helical" evidence="11">
    <location>
        <begin position="38"/>
        <end position="56"/>
    </location>
</feature>
<feature type="transmembrane region" description="Helical" evidence="11">
    <location>
        <begin position="243"/>
        <end position="264"/>
    </location>
</feature>
<protein>
    <recommendedName>
        <fullName evidence="11">Protoheme IX farnesyltransferase</fullName>
        <ecNumber evidence="11">2.5.1.141</ecNumber>
    </recommendedName>
    <alternativeName>
        <fullName evidence="11">Heme B farnesyltransferase</fullName>
    </alternativeName>
    <alternativeName>
        <fullName evidence="11">Heme O synthase</fullName>
    </alternativeName>
</protein>
<keyword evidence="5 11" id="KW-0808">Transferase</keyword>
<dbReference type="Pfam" id="PF01040">
    <property type="entry name" value="UbiA"/>
    <property type="match status" value="1"/>
</dbReference>
<dbReference type="NCBIfam" id="NF003349">
    <property type="entry name" value="PRK04375.1-2"/>
    <property type="match status" value="1"/>
</dbReference>
<dbReference type="PANTHER" id="PTHR43448:SF2">
    <property type="entry name" value="PROTOHEME IX FARNESYLTRANSFERASE, MITOCHONDRIAL"/>
    <property type="match status" value="1"/>
</dbReference>
<dbReference type="PANTHER" id="PTHR43448">
    <property type="entry name" value="PROTOHEME IX FARNESYLTRANSFERASE, MITOCHONDRIAL"/>
    <property type="match status" value="1"/>
</dbReference>
<feature type="transmembrane region" description="Helical" evidence="11">
    <location>
        <begin position="68"/>
        <end position="86"/>
    </location>
</feature>
<dbReference type="InterPro" id="IPR000537">
    <property type="entry name" value="UbiA_prenyltransferase"/>
</dbReference>
<dbReference type="UniPathway" id="UPA00834">
    <property type="reaction ID" value="UER00712"/>
</dbReference>
<evidence type="ECO:0000313" key="14">
    <source>
        <dbReference type="Proteomes" id="UP000222824"/>
    </source>
</evidence>
<evidence type="ECO:0000256" key="7">
    <source>
        <dbReference type="ARBA" id="ARBA00022989"/>
    </source>
</evidence>
<comment type="function">
    <text evidence="1 11">Converts heme B (protoheme IX) to heme O by substitution of the vinyl group on carbon 2 of heme B porphyrin ring with a hydroxyethyl farnesyl side group.</text>
</comment>
<evidence type="ECO:0000256" key="9">
    <source>
        <dbReference type="ARBA" id="ARBA00023136"/>
    </source>
</evidence>
<dbReference type="RefSeq" id="WP_099253971.1">
    <property type="nucleotide sequence ID" value="NZ_NHOA01000009.1"/>
</dbReference>
<keyword evidence="7 11" id="KW-1133">Transmembrane helix</keyword>
<reference evidence="13 14" key="1">
    <citation type="journal article" date="2014" name="Front. Microbiol.">
        <title>Population and genomic analysis of the genus Halorubrum.</title>
        <authorList>
            <person name="Fullmer M.S."/>
            <person name="Soucy S.M."/>
            <person name="Swithers K.S."/>
            <person name="Makkay A.M."/>
            <person name="Wheeler R."/>
            <person name="Ventosa A."/>
            <person name="Gogarten J.P."/>
            <person name="Papke R.T."/>
        </authorList>
    </citation>
    <scope>NUCLEOTIDE SEQUENCE [LARGE SCALE GENOMIC DNA]</scope>
    <source>
        <strain evidence="13 14">C49</strain>
    </source>
</reference>
<dbReference type="GO" id="GO:0008495">
    <property type="term" value="F:protoheme IX farnesyltransferase activity"/>
    <property type="evidence" value="ECO:0007669"/>
    <property type="project" value="UniProtKB-UniRule"/>
</dbReference>
<feature type="transmembrane region" description="Helical" evidence="11">
    <location>
        <begin position="394"/>
        <end position="411"/>
    </location>
</feature>
<dbReference type="OrthoDB" id="131615at2157"/>
<dbReference type="NCBIfam" id="TIGR01473">
    <property type="entry name" value="cyoE_ctaB"/>
    <property type="match status" value="1"/>
</dbReference>
<evidence type="ECO:0000256" key="11">
    <source>
        <dbReference type="HAMAP-Rule" id="MF_00154"/>
    </source>
</evidence>
<comment type="subcellular location">
    <subcellularLocation>
        <location evidence="2 11">Cell membrane</location>
        <topology evidence="2 11">Multi-pass membrane protein</topology>
    </subcellularLocation>
</comment>
<feature type="transmembrane region" description="Helical" evidence="11">
    <location>
        <begin position="371"/>
        <end position="388"/>
    </location>
</feature>
<sequence length="453" mass="46091">MDRPRLTTLLVWSVVGTYLLVALGATAAADAGAAVAAIHQVAAVAVGALLAVTALVAQRTAAARGIRVGTIAVLIAYAGQAGVGLAGQTGVAPFDGGLHLLGGVAVFAVLLVTLVLRVEATATVSSADGSLGGSAGRASSNEPDGTADPSAPGGGGLSFRDRGRAYLELTKPRLMWLLCLLALAGMGLAAVGGATLDGVTVVATLGGGVLATGASGAFNHIYERDRDRKMRRTADRPIATDRVGVRRAVGFAVALVLASMAVMLALVNALAAALTAAAIVYYAYVYTVLLKPTTKWNTVIGGGSGALPALIGYAAVTGTVRLPAVLLAAVVCCWTPAHFYNLAIAHREDYARADYPMLPVVAGVGTARRRILAWLGVTLIAAVLLGSVTGLGVLYAVTTTALGALFVRSVVRQYDVDQRDAGEERAAAYRSFHASNAYLGAVLAAILVETFAM</sequence>
<comment type="miscellaneous">
    <text evidence="11">Carbon 2 of the heme B porphyrin ring is defined according to the Fischer nomenclature.</text>
</comment>
<evidence type="ECO:0000256" key="12">
    <source>
        <dbReference type="SAM" id="MobiDB-lite"/>
    </source>
</evidence>
<comment type="catalytic activity">
    <reaction evidence="10 11">
        <text>heme b + (2E,6E)-farnesyl diphosphate + H2O = Fe(II)-heme o + diphosphate</text>
        <dbReference type="Rhea" id="RHEA:28070"/>
        <dbReference type="ChEBI" id="CHEBI:15377"/>
        <dbReference type="ChEBI" id="CHEBI:33019"/>
        <dbReference type="ChEBI" id="CHEBI:60344"/>
        <dbReference type="ChEBI" id="CHEBI:60530"/>
        <dbReference type="ChEBI" id="CHEBI:175763"/>
        <dbReference type="EC" id="2.5.1.141"/>
    </reaction>
</comment>
<evidence type="ECO:0000256" key="6">
    <source>
        <dbReference type="ARBA" id="ARBA00022692"/>
    </source>
</evidence>
<evidence type="ECO:0000256" key="2">
    <source>
        <dbReference type="ARBA" id="ARBA00004651"/>
    </source>
</evidence>
<dbReference type="Gene3D" id="1.10.357.140">
    <property type="entry name" value="UbiA prenyltransferase"/>
    <property type="match status" value="1"/>
</dbReference>
<feature type="region of interest" description="Disordered" evidence="12">
    <location>
        <begin position="127"/>
        <end position="156"/>
    </location>
</feature>
<proteinExistence type="inferred from homology"/>
<comment type="pathway">
    <text evidence="3 11">Porphyrin-containing compound metabolism; heme O biosynthesis; heme O from protoheme: step 1/1.</text>
</comment>
<dbReference type="Proteomes" id="UP000222824">
    <property type="component" value="Unassembled WGS sequence"/>
</dbReference>
<feature type="transmembrane region" description="Helical" evidence="11">
    <location>
        <begin position="174"/>
        <end position="195"/>
    </location>
</feature>
<comment type="similarity">
    <text evidence="11">Belongs to the UbiA prenyltransferase family. Protoheme IX farnesyltransferase subfamily.</text>
</comment>
<dbReference type="InterPro" id="IPR044878">
    <property type="entry name" value="UbiA_sf"/>
</dbReference>
<dbReference type="HAMAP" id="MF_00154">
    <property type="entry name" value="CyoE_CtaB"/>
    <property type="match status" value="1"/>
</dbReference>
<evidence type="ECO:0000256" key="3">
    <source>
        <dbReference type="ARBA" id="ARBA00004919"/>
    </source>
</evidence>
<feature type="transmembrane region" description="Helical" evidence="11">
    <location>
        <begin position="201"/>
        <end position="222"/>
    </location>
</feature>
<comment type="similarity">
    <text evidence="4">In the C-terminal section; belongs to the UbiA prenyltransferase family. Protoheme IX farnesyltransferase subfamily.</text>
</comment>
<evidence type="ECO:0000256" key="5">
    <source>
        <dbReference type="ARBA" id="ARBA00022679"/>
    </source>
</evidence>
<evidence type="ECO:0000256" key="8">
    <source>
        <dbReference type="ARBA" id="ARBA00023133"/>
    </source>
</evidence>
<feature type="transmembrane region" description="Helical" evidence="11">
    <location>
        <begin position="322"/>
        <end position="343"/>
    </location>
</feature>
<feature type="transmembrane region" description="Helical" evidence="11">
    <location>
        <begin position="432"/>
        <end position="452"/>
    </location>
</feature>
<feature type="transmembrane region" description="Helical" evidence="11">
    <location>
        <begin position="98"/>
        <end position="116"/>
    </location>
</feature>
<dbReference type="EMBL" id="NHOA01000009">
    <property type="protein sequence ID" value="PHQ40297.1"/>
    <property type="molecule type" value="Genomic_DNA"/>
</dbReference>
<dbReference type="CDD" id="cd13957">
    <property type="entry name" value="PT_UbiA_Cox10"/>
    <property type="match status" value="1"/>
</dbReference>
<organism evidence="13 14">
    <name type="scientific">Halorubrum persicum</name>
    <dbReference type="NCBI Taxonomy" id="1383844"/>
    <lineage>
        <taxon>Archaea</taxon>
        <taxon>Methanobacteriati</taxon>
        <taxon>Methanobacteriota</taxon>
        <taxon>Stenosarchaea group</taxon>
        <taxon>Halobacteria</taxon>
        <taxon>Halobacteriales</taxon>
        <taxon>Haloferacaceae</taxon>
        <taxon>Halorubrum</taxon>
    </lineage>
</organism>
<evidence type="ECO:0000256" key="1">
    <source>
        <dbReference type="ARBA" id="ARBA00004019"/>
    </source>
</evidence>
<evidence type="ECO:0000256" key="10">
    <source>
        <dbReference type="ARBA" id="ARBA00047690"/>
    </source>
</evidence>
<feature type="transmembrane region" description="Helical" evidence="11">
    <location>
        <begin position="296"/>
        <end position="316"/>
    </location>
</feature>
<dbReference type="AlphaFoldDB" id="A0A2G1WMV6"/>
<gene>
    <name evidence="11" type="primary">ctaB</name>
    <name evidence="13" type="ORF">DJ69_01410</name>
</gene>
<evidence type="ECO:0000313" key="13">
    <source>
        <dbReference type="EMBL" id="PHQ40297.1"/>
    </source>
</evidence>